<accession>A0A8T3VTP4</accession>
<evidence type="ECO:0000313" key="1">
    <source>
        <dbReference type="EMBL" id="MBE6510969.1"/>
    </source>
</evidence>
<organism evidence="1 2">
    <name type="scientific">Methanobrevibacter millerae</name>
    <dbReference type="NCBI Taxonomy" id="230361"/>
    <lineage>
        <taxon>Archaea</taxon>
        <taxon>Methanobacteriati</taxon>
        <taxon>Methanobacteriota</taxon>
        <taxon>Methanomada group</taxon>
        <taxon>Methanobacteria</taxon>
        <taxon>Methanobacteriales</taxon>
        <taxon>Methanobacteriaceae</taxon>
        <taxon>Methanobrevibacter</taxon>
    </lineage>
</organism>
<protein>
    <submittedName>
        <fullName evidence="1">Uncharacterized protein</fullName>
    </submittedName>
</protein>
<evidence type="ECO:0000313" key="2">
    <source>
        <dbReference type="Proteomes" id="UP000713479"/>
    </source>
</evidence>
<dbReference type="Proteomes" id="UP000713479">
    <property type="component" value="Unassembled WGS sequence"/>
</dbReference>
<reference evidence="1" key="1">
    <citation type="submission" date="2019-04" db="EMBL/GenBank/DDBJ databases">
        <title>Evolution of Biomass-Degrading Anaerobic Consortia Revealed by Metagenomics.</title>
        <authorList>
            <person name="Peng X."/>
        </authorList>
    </citation>
    <scope>NUCLEOTIDE SEQUENCE</scope>
    <source>
        <strain evidence="1">SIG13</strain>
    </source>
</reference>
<sequence>MDSKEFNELKDFYQLRNEFKVEKFIELNPNLIIILNELKAHLKLNFPNGEFILSINRDFETSEETLLVNINVDRYTYDNGIMDMIDDIDSAYIKLMQKLDVISKIFLNPMCS</sequence>
<name>A0A8T3VTP4_9EURY</name>
<dbReference type="EMBL" id="SUTF01000007">
    <property type="protein sequence ID" value="MBE6510969.1"/>
    <property type="molecule type" value="Genomic_DNA"/>
</dbReference>
<comment type="caution">
    <text evidence="1">The sequence shown here is derived from an EMBL/GenBank/DDBJ whole genome shotgun (WGS) entry which is preliminary data.</text>
</comment>
<dbReference type="AlphaFoldDB" id="A0A8T3VTP4"/>
<proteinExistence type="predicted"/>
<gene>
    <name evidence="1" type="ORF">E7Z74_06855</name>
</gene>